<organism evidence="5 6">
    <name type="scientific">Roseomonas populi</name>
    <dbReference type="NCBI Taxonomy" id="3121582"/>
    <lineage>
        <taxon>Bacteria</taxon>
        <taxon>Pseudomonadati</taxon>
        <taxon>Pseudomonadota</taxon>
        <taxon>Alphaproteobacteria</taxon>
        <taxon>Acetobacterales</taxon>
        <taxon>Roseomonadaceae</taxon>
        <taxon>Roseomonas</taxon>
    </lineage>
</organism>
<dbReference type="PANTHER" id="PTHR43498:SF1">
    <property type="entry name" value="COB--COM HETERODISULFIDE REDUCTASE IRON-SULFUR SUBUNIT A"/>
    <property type="match status" value="1"/>
</dbReference>
<dbReference type="RefSeq" id="WP_257719079.1">
    <property type="nucleotide sequence ID" value="NZ_JANJOU010000034.1"/>
</dbReference>
<keyword evidence="2" id="KW-0560">Oxidoreductase</keyword>
<proteinExistence type="predicted"/>
<dbReference type="Proteomes" id="UP001524642">
    <property type="component" value="Unassembled WGS sequence"/>
</dbReference>
<comment type="caution">
    <text evidence="5">The sequence shown here is derived from an EMBL/GenBank/DDBJ whole genome shotgun (WGS) entry which is preliminary data.</text>
</comment>
<protein>
    <submittedName>
        <fullName evidence="5">FAD-dependent oxidoreductase</fullName>
    </submittedName>
</protein>
<sequence length="105" mass="10545">MANGTGNRFERVGGPDHLYTIALRALVPVSLDNALVAGRGMSATHVALSGLRQMPPVMAMGQAAGAAAALAAAGQGAVADLVSDRVRDALLRGGAAAGRGRCMMF</sequence>
<reference evidence="5 6" key="1">
    <citation type="submission" date="2022-06" db="EMBL/GenBank/DDBJ databases">
        <title>Roseomonas CN29.</title>
        <authorList>
            <person name="Cheng Y."/>
            <person name="He X."/>
        </authorList>
    </citation>
    <scope>NUCLEOTIDE SEQUENCE [LARGE SCALE GENOMIC DNA]</scope>
    <source>
        <strain evidence="5 6">CN29</strain>
    </source>
</reference>
<dbReference type="Pfam" id="PF12831">
    <property type="entry name" value="FAD_oxidored"/>
    <property type="match status" value="1"/>
</dbReference>
<dbReference type="InterPro" id="IPR039650">
    <property type="entry name" value="HdrA-like"/>
</dbReference>
<dbReference type="EMBL" id="JANJOU010000034">
    <property type="protein sequence ID" value="MCR0985432.1"/>
    <property type="molecule type" value="Genomic_DNA"/>
</dbReference>
<evidence type="ECO:0000256" key="3">
    <source>
        <dbReference type="ARBA" id="ARBA00023004"/>
    </source>
</evidence>
<keyword evidence="1" id="KW-0479">Metal-binding</keyword>
<name>A0ABT1XBB6_9PROT</name>
<dbReference type="PANTHER" id="PTHR43498">
    <property type="entry name" value="FERREDOXIN:COB-COM HETERODISULFIDE REDUCTASE SUBUNIT A"/>
    <property type="match status" value="1"/>
</dbReference>
<keyword evidence="4" id="KW-0411">Iron-sulfur</keyword>
<evidence type="ECO:0000256" key="1">
    <source>
        <dbReference type="ARBA" id="ARBA00022723"/>
    </source>
</evidence>
<evidence type="ECO:0000313" key="5">
    <source>
        <dbReference type="EMBL" id="MCR0985432.1"/>
    </source>
</evidence>
<accession>A0ABT1XBB6</accession>
<evidence type="ECO:0000256" key="2">
    <source>
        <dbReference type="ARBA" id="ARBA00023002"/>
    </source>
</evidence>
<keyword evidence="3" id="KW-0408">Iron</keyword>
<evidence type="ECO:0000256" key="4">
    <source>
        <dbReference type="ARBA" id="ARBA00023014"/>
    </source>
</evidence>
<gene>
    <name evidence="5" type="ORF">NRP21_25605</name>
</gene>
<keyword evidence="6" id="KW-1185">Reference proteome</keyword>
<evidence type="ECO:0000313" key="6">
    <source>
        <dbReference type="Proteomes" id="UP001524642"/>
    </source>
</evidence>